<dbReference type="InterPro" id="IPR043130">
    <property type="entry name" value="CDP-OH_PTrfase_TM_dom"/>
</dbReference>
<feature type="transmembrane region" description="Helical" evidence="17">
    <location>
        <begin position="6"/>
        <end position="25"/>
    </location>
</feature>
<dbReference type="PIRSF" id="PIRSF000847">
    <property type="entry name" value="Phos_ph_gly_syn"/>
    <property type="match status" value="1"/>
</dbReference>
<dbReference type="PANTHER" id="PTHR14269:SF62">
    <property type="entry name" value="CDP-DIACYLGLYCEROL--GLYCEROL-3-PHOSPHATE 3-PHOSPHATIDYLTRANSFERASE 1, CHLOROPLASTIC"/>
    <property type="match status" value="1"/>
</dbReference>
<reference evidence="18 20" key="2">
    <citation type="submission" date="2018-06" db="EMBL/GenBank/DDBJ databases">
        <title>Genomic Encyclopedia of Type Strains, Phase III (KMG-III): the genomes of soil and plant-associated and newly described type strains.</title>
        <authorList>
            <person name="Whitman W."/>
        </authorList>
    </citation>
    <scope>NUCLEOTIDE SEQUENCE [LARGE SCALE GENOMIC DNA]</scope>
    <source>
        <strain evidence="18 20">CGMCC 1.15366</strain>
    </source>
</reference>
<evidence type="ECO:0000256" key="4">
    <source>
        <dbReference type="ARBA" id="ARBA00013170"/>
    </source>
</evidence>
<evidence type="ECO:0000256" key="12">
    <source>
        <dbReference type="ARBA" id="ARBA00023209"/>
    </source>
</evidence>
<feature type="transmembrane region" description="Helical" evidence="17">
    <location>
        <begin position="32"/>
        <end position="52"/>
    </location>
</feature>
<organism evidence="18 20">
    <name type="scientific">Aliidiomarina maris</name>
    <dbReference type="NCBI Taxonomy" id="531312"/>
    <lineage>
        <taxon>Bacteria</taxon>
        <taxon>Pseudomonadati</taxon>
        <taxon>Pseudomonadota</taxon>
        <taxon>Gammaproteobacteria</taxon>
        <taxon>Alteromonadales</taxon>
        <taxon>Idiomarinaceae</taxon>
        <taxon>Aliidiomarina</taxon>
    </lineage>
</organism>
<evidence type="ECO:0000256" key="3">
    <source>
        <dbReference type="ARBA" id="ARBA00010441"/>
    </source>
</evidence>
<dbReference type="InterPro" id="IPR000462">
    <property type="entry name" value="CDP-OH_P_trans"/>
</dbReference>
<name>A0A327WWT7_9GAMM</name>
<feature type="transmembrane region" description="Helical" evidence="17">
    <location>
        <begin position="148"/>
        <end position="170"/>
    </location>
</feature>
<evidence type="ECO:0000313" key="19">
    <source>
        <dbReference type="EMBL" id="RUO23811.1"/>
    </source>
</evidence>
<evidence type="ECO:0000256" key="7">
    <source>
        <dbReference type="ARBA" id="ARBA00022679"/>
    </source>
</evidence>
<dbReference type="EMBL" id="QLMD01000008">
    <property type="protein sequence ID" value="RAJ96435.1"/>
    <property type="molecule type" value="Genomic_DNA"/>
</dbReference>
<dbReference type="Pfam" id="PF01066">
    <property type="entry name" value="CDP-OH_P_transf"/>
    <property type="match status" value="1"/>
</dbReference>
<dbReference type="GO" id="GO:0046474">
    <property type="term" value="P:glycerophospholipid biosynthetic process"/>
    <property type="evidence" value="ECO:0007669"/>
    <property type="project" value="TreeGrafter"/>
</dbReference>
<reference evidence="19 21" key="1">
    <citation type="journal article" date="2018" name="Front. Microbiol.">
        <title>Genome-Based Analysis Reveals the Taxonomy and Diversity of the Family Idiomarinaceae.</title>
        <authorList>
            <person name="Liu Y."/>
            <person name="Lai Q."/>
            <person name="Shao Z."/>
        </authorList>
    </citation>
    <scope>NUCLEOTIDE SEQUENCE [LARGE SCALE GENOMIC DNA]</scope>
    <source>
        <strain evidence="19 21">CF12-14</strain>
    </source>
</reference>
<comment type="pathway">
    <text evidence="2">Phospholipid metabolism; phosphatidylglycerol biosynthesis; phosphatidylglycerol from CDP-diacylglycerol: step 1/2.</text>
</comment>
<keyword evidence="7 16" id="KW-0808">Transferase</keyword>
<evidence type="ECO:0000256" key="13">
    <source>
        <dbReference type="ARBA" id="ARBA00023264"/>
    </source>
</evidence>
<dbReference type="RefSeq" id="WP_111569610.1">
    <property type="nucleotide sequence ID" value="NZ_PIPK01000008.1"/>
</dbReference>
<comment type="similarity">
    <text evidence="3 16">Belongs to the CDP-alcohol phosphatidyltransferase class-I family.</text>
</comment>
<comment type="caution">
    <text evidence="18">The sequence shown here is derived from an EMBL/GenBank/DDBJ whole genome shotgun (WGS) entry which is preliminary data.</text>
</comment>
<sequence length="185" mass="20417">MWNIPNILTAFRIVLIPVFLAVFYLPYEHATALAAFIFVLAAVTDALDGWVARKLNQMTKFGAFFDPVADKIMVAAALIVVVEAYSSLWITVPGLIIISRELIVSALREWMAEIGKRSAVAVSSLGKLKTIAQMVALTGLLWQANNWVVVLATMALYVSAILTIWSMYVYMSNAWKDLTDDTAAN</sequence>
<comment type="subcellular location">
    <subcellularLocation>
        <location evidence="1">Membrane</location>
        <topology evidence="1">Multi-pass membrane protein</topology>
    </subcellularLocation>
</comment>
<evidence type="ECO:0000256" key="16">
    <source>
        <dbReference type="RuleBase" id="RU003750"/>
    </source>
</evidence>
<evidence type="ECO:0000313" key="21">
    <source>
        <dbReference type="Proteomes" id="UP000287865"/>
    </source>
</evidence>
<dbReference type="Proteomes" id="UP000287865">
    <property type="component" value="Unassembled WGS sequence"/>
</dbReference>
<dbReference type="NCBIfam" id="TIGR00560">
    <property type="entry name" value="pgsA"/>
    <property type="match status" value="1"/>
</dbReference>
<keyword evidence="9 17" id="KW-1133">Transmembrane helix</keyword>
<evidence type="ECO:0000313" key="18">
    <source>
        <dbReference type="EMBL" id="RAJ96435.1"/>
    </source>
</evidence>
<evidence type="ECO:0000313" key="20">
    <source>
        <dbReference type="Proteomes" id="UP000249203"/>
    </source>
</evidence>
<dbReference type="Proteomes" id="UP000249203">
    <property type="component" value="Unassembled WGS sequence"/>
</dbReference>
<dbReference type="OrthoDB" id="9796672at2"/>
<dbReference type="PANTHER" id="PTHR14269">
    <property type="entry name" value="CDP-DIACYLGLYCEROL--GLYCEROL-3-PHOSPHATE 3-PHOSPHATIDYLTRANSFERASE-RELATED"/>
    <property type="match status" value="1"/>
</dbReference>
<evidence type="ECO:0000256" key="10">
    <source>
        <dbReference type="ARBA" id="ARBA00023098"/>
    </source>
</evidence>
<evidence type="ECO:0000256" key="8">
    <source>
        <dbReference type="ARBA" id="ARBA00022692"/>
    </source>
</evidence>
<evidence type="ECO:0000256" key="9">
    <source>
        <dbReference type="ARBA" id="ARBA00022989"/>
    </source>
</evidence>
<dbReference type="Gene3D" id="1.20.120.1760">
    <property type="match status" value="1"/>
</dbReference>
<evidence type="ECO:0000256" key="15">
    <source>
        <dbReference type="NCBIfam" id="TIGR00560"/>
    </source>
</evidence>
<dbReference type="PROSITE" id="PS00379">
    <property type="entry name" value="CDP_ALCOHOL_P_TRANSF"/>
    <property type="match status" value="1"/>
</dbReference>
<dbReference type="EMBL" id="PIPK01000008">
    <property type="protein sequence ID" value="RUO23811.1"/>
    <property type="molecule type" value="Genomic_DNA"/>
</dbReference>
<keyword evidence="21" id="KW-1185">Reference proteome</keyword>
<gene>
    <name evidence="19" type="primary">pgsA</name>
    <name evidence="18" type="ORF">B0I24_10812</name>
    <name evidence="19" type="ORF">CWE07_09905</name>
</gene>
<dbReference type="InterPro" id="IPR050324">
    <property type="entry name" value="CDP-alcohol_PTase-I"/>
</dbReference>
<keyword evidence="8 17" id="KW-0812">Transmembrane</keyword>
<evidence type="ECO:0000256" key="1">
    <source>
        <dbReference type="ARBA" id="ARBA00004141"/>
    </source>
</evidence>
<evidence type="ECO:0000256" key="11">
    <source>
        <dbReference type="ARBA" id="ARBA00023136"/>
    </source>
</evidence>
<feature type="transmembrane region" description="Helical" evidence="17">
    <location>
        <begin position="72"/>
        <end position="98"/>
    </location>
</feature>
<dbReference type="EC" id="2.7.8.5" evidence="4 15"/>
<protein>
    <recommendedName>
        <fullName evidence="5 15">CDP-diacylglycerol--glycerol-3-phosphate 3-phosphatidyltransferase</fullName>
        <ecNumber evidence="4 15">2.7.8.5</ecNumber>
    </recommendedName>
</protein>
<dbReference type="InterPro" id="IPR004570">
    <property type="entry name" value="Phosphatidylglycerol_P_synth"/>
</dbReference>
<evidence type="ECO:0000256" key="17">
    <source>
        <dbReference type="SAM" id="Phobius"/>
    </source>
</evidence>
<keyword evidence="6" id="KW-0444">Lipid biosynthesis</keyword>
<keyword evidence="12" id="KW-0594">Phospholipid biosynthesis</keyword>
<accession>A0A327WWT7</accession>
<evidence type="ECO:0000256" key="14">
    <source>
        <dbReference type="ARBA" id="ARBA00048586"/>
    </source>
</evidence>
<keyword evidence="10" id="KW-0443">Lipid metabolism</keyword>
<dbReference type="GO" id="GO:0005886">
    <property type="term" value="C:plasma membrane"/>
    <property type="evidence" value="ECO:0007669"/>
    <property type="project" value="TreeGrafter"/>
</dbReference>
<keyword evidence="13" id="KW-1208">Phospholipid metabolism</keyword>
<evidence type="ECO:0000256" key="2">
    <source>
        <dbReference type="ARBA" id="ARBA00005042"/>
    </source>
</evidence>
<dbReference type="InterPro" id="IPR048254">
    <property type="entry name" value="CDP_ALCOHOL_P_TRANSF_CS"/>
</dbReference>
<evidence type="ECO:0000256" key="5">
    <source>
        <dbReference type="ARBA" id="ARBA00014944"/>
    </source>
</evidence>
<dbReference type="AlphaFoldDB" id="A0A327WWT7"/>
<evidence type="ECO:0000256" key="6">
    <source>
        <dbReference type="ARBA" id="ARBA00022516"/>
    </source>
</evidence>
<comment type="catalytic activity">
    <reaction evidence="14">
        <text>a CDP-1,2-diacyl-sn-glycerol + sn-glycerol 3-phosphate = a 1,2-diacyl-sn-glycero-3-phospho-(1'-sn-glycero-3'-phosphate) + CMP + H(+)</text>
        <dbReference type="Rhea" id="RHEA:12593"/>
        <dbReference type="ChEBI" id="CHEBI:15378"/>
        <dbReference type="ChEBI" id="CHEBI:57597"/>
        <dbReference type="ChEBI" id="CHEBI:58332"/>
        <dbReference type="ChEBI" id="CHEBI:60110"/>
        <dbReference type="ChEBI" id="CHEBI:60377"/>
        <dbReference type="EC" id="2.7.8.5"/>
    </reaction>
</comment>
<keyword evidence="11 17" id="KW-0472">Membrane</keyword>
<proteinExistence type="inferred from homology"/>
<dbReference type="GO" id="GO:0008444">
    <property type="term" value="F:CDP-diacylglycerol-glycerol-3-phosphate 3-phosphatidyltransferase activity"/>
    <property type="evidence" value="ECO:0007669"/>
    <property type="project" value="UniProtKB-UniRule"/>
</dbReference>